<gene>
    <name evidence="1" type="ORF">HUN01_07495</name>
</gene>
<sequence>MSGQIPTIIVRTYANNSRNSDFTVGAIHEHWCQLSVKASLELAFSLPRSQSPTENARR</sequence>
<accession>A0A7D7LBW1</accession>
<name>A0A7D7LBW1_9NOSO</name>
<proteinExistence type="predicted"/>
<evidence type="ECO:0000313" key="1">
    <source>
        <dbReference type="EMBL" id="QMS87429.1"/>
    </source>
</evidence>
<dbReference type="AlphaFoldDB" id="A0A7D7LBW1"/>
<dbReference type="KEGG" id="ned:HUN01_07495"/>
<dbReference type="EMBL" id="CP054698">
    <property type="protein sequence ID" value="QMS87429.1"/>
    <property type="molecule type" value="Genomic_DNA"/>
</dbReference>
<evidence type="ECO:0000313" key="2">
    <source>
        <dbReference type="Proteomes" id="UP000514713"/>
    </source>
</evidence>
<protein>
    <submittedName>
        <fullName evidence="1">Uncharacterized protein</fullName>
    </submittedName>
</protein>
<organism evidence="1 2">
    <name type="scientific">Nostoc edaphicum CCNP1411</name>
    <dbReference type="NCBI Taxonomy" id="1472755"/>
    <lineage>
        <taxon>Bacteria</taxon>
        <taxon>Bacillati</taxon>
        <taxon>Cyanobacteriota</taxon>
        <taxon>Cyanophyceae</taxon>
        <taxon>Nostocales</taxon>
        <taxon>Nostocaceae</taxon>
        <taxon>Nostoc</taxon>
    </lineage>
</organism>
<dbReference type="Proteomes" id="UP000514713">
    <property type="component" value="Chromosome"/>
</dbReference>
<keyword evidence="2" id="KW-1185">Reference proteome</keyword>
<dbReference type="RefSeq" id="WP_181930742.1">
    <property type="nucleotide sequence ID" value="NZ_CP054698.1"/>
</dbReference>
<reference evidence="2" key="1">
    <citation type="submission" date="2020-06" db="EMBL/GenBank/DDBJ databases">
        <title>Nostoc edaphicum CCNP1411 genome.</title>
        <authorList>
            <person name="Fidor A."/>
            <person name="Grabski M."/>
            <person name="Gawor J."/>
            <person name="Gromadka R."/>
            <person name="Wegrzyn G."/>
            <person name="Mazur-Marzec H."/>
        </authorList>
    </citation>
    <scope>NUCLEOTIDE SEQUENCE [LARGE SCALE GENOMIC DNA]</scope>
    <source>
        <strain evidence="2">CCNP1411</strain>
    </source>
</reference>